<dbReference type="InterPro" id="IPR009071">
    <property type="entry name" value="HMG_box_dom"/>
</dbReference>
<feature type="domain" description="HMG box" evidence="5">
    <location>
        <begin position="18"/>
        <end position="64"/>
    </location>
</feature>
<accession>A0A0N4XDC9</accession>
<dbReference type="GO" id="GO:0005634">
    <property type="term" value="C:nucleus"/>
    <property type="evidence" value="ECO:0007669"/>
    <property type="project" value="UniProtKB-SubCell"/>
</dbReference>
<evidence type="ECO:0000256" key="2">
    <source>
        <dbReference type="ARBA" id="ARBA00023125"/>
    </source>
</evidence>
<dbReference type="EMBL" id="UYSL01000227">
    <property type="protein sequence ID" value="VDL63215.1"/>
    <property type="molecule type" value="Genomic_DNA"/>
</dbReference>
<evidence type="ECO:0000256" key="1">
    <source>
        <dbReference type="ARBA" id="ARBA00004123"/>
    </source>
</evidence>
<dbReference type="Proteomes" id="UP000271162">
    <property type="component" value="Unassembled WGS sequence"/>
</dbReference>
<dbReference type="STRING" id="27835.A0A0N4XDC9"/>
<dbReference type="GO" id="GO:0006357">
    <property type="term" value="P:regulation of transcription by RNA polymerase II"/>
    <property type="evidence" value="ECO:0007669"/>
    <property type="project" value="TreeGrafter"/>
</dbReference>
<evidence type="ECO:0000259" key="5">
    <source>
        <dbReference type="PROSITE" id="PS50118"/>
    </source>
</evidence>
<reference evidence="6 7" key="2">
    <citation type="submission" date="2018-11" db="EMBL/GenBank/DDBJ databases">
        <authorList>
            <consortium name="Pathogen Informatics"/>
        </authorList>
    </citation>
    <scope>NUCLEOTIDE SEQUENCE [LARGE SCALE GENOMIC DNA]</scope>
</reference>
<dbReference type="PANTHER" id="PTHR45781:SF1">
    <property type="entry name" value="HMG BOX DOMAIN-CONTAINING PROTEIN"/>
    <property type="match status" value="1"/>
</dbReference>
<dbReference type="WBParaSite" id="NBR_0000051501-mRNA-1">
    <property type="protein sequence ID" value="NBR_0000051501-mRNA-1"/>
    <property type="gene ID" value="NBR_0000051501"/>
</dbReference>
<keyword evidence="7" id="KW-1185">Reference proteome</keyword>
<name>A0A0N4XDC9_NIPBR</name>
<dbReference type="InterPro" id="IPR036910">
    <property type="entry name" value="HMG_box_dom_sf"/>
</dbReference>
<dbReference type="SUPFAM" id="SSF47095">
    <property type="entry name" value="HMG-box"/>
    <property type="match status" value="1"/>
</dbReference>
<dbReference type="Pfam" id="PF00505">
    <property type="entry name" value="HMG_box"/>
    <property type="match status" value="1"/>
</dbReference>
<evidence type="ECO:0000256" key="3">
    <source>
        <dbReference type="ARBA" id="ARBA00023242"/>
    </source>
</evidence>
<comment type="subcellular location">
    <subcellularLocation>
        <location evidence="1">Nucleus</location>
    </subcellularLocation>
</comment>
<evidence type="ECO:0000256" key="4">
    <source>
        <dbReference type="PROSITE-ProRule" id="PRU00267"/>
    </source>
</evidence>
<dbReference type="PROSITE" id="PS50118">
    <property type="entry name" value="HMG_BOX_2"/>
    <property type="match status" value="1"/>
</dbReference>
<dbReference type="GO" id="GO:0031490">
    <property type="term" value="F:chromatin DNA binding"/>
    <property type="evidence" value="ECO:0007669"/>
    <property type="project" value="TreeGrafter"/>
</dbReference>
<protein>
    <submittedName>
        <fullName evidence="8">HMG box domain-containing protein</fullName>
    </submittedName>
</protein>
<organism evidence="8">
    <name type="scientific">Nippostrongylus brasiliensis</name>
    <name type="common">Rat hookworm</name>
    <dbReference type="NCBI Taxonomy" id="27835"/>
    <lineage>
        <taxon>Eukaryota</taxon>
        <taxon>Metazoa</taxon>
        <taxon>Ecdysozoa</taxon>
        <taxon>Nematoda</taxon>
        <taxon>Chromadorea</taxon>
        <taxon>Rhabditida</taxon>
        <taxon>Rhabditina</taxon>
        <taxon>Rhabditomorpha</taxon>
        <taxon>Strongyloidea</taxon>
        <taxon>Heligmosomidae</taxon>
        <taxon>Nippostrongylus</taxon>
    </lineage>
</organism>
<sequence length="96" mass="11146">MVRILQCANNPIHNRKCNFRPVSAYAMFFRERQIFAKKSFPNATFGDISRIVAAEWDALGKNERDVSVIFAVANDFKILKNVNAFTPRLAFHEFRH</sequence>
<keyword evidence="2 4" id="KW-0238">DNA-binding</keyword>
<evidence type="ECO:0000313" key="6">
    <source>
        <dbReference type="EMBL" id="VDL63215.1"/>
    </source>
</evidence>
<feature type="DNA-binding region" description="HMG box" evidence="4">
    <location>
        <begin position="18"/>
        <end position="64"/>
    </location>
</feature>
<reference evidence="8" key="1">
    <citation type="submission" date="2017-02" db="UniProtKB">
        <authorList>
            <consortium name="WormBaseParasite"/>
        </authorList>
    </citation>
    <scope>IDENTIFICATION</scope>
</reference>
<dbReference type="PANTHER" id="PTHR45781">
    <property type="entry name" value="AGAP000281-PA"/>
    <property type="match status" value="1"/>
</dbReference>
<proteinExistence type="predicted"/>
<evidence type="ECO:0000313" key="8">
    <source>
        <dbReference type="WBParaSite" id="NBR_0000051501-mRNA-1"/>
    </source>
</evidence>
<keyword evidence="3 4" id="KW-0539">Nucleus</keyword>
<dbReference type="AlphaFoldDB" id="A0A0N4XDC9"/>
<dbReference type="Gene3D" id="1.10.30.10">
    <property type="entry name" value="High mobility group box domain"/>
    <property type="match status" value="1"/>
</dbReference>
<dbReference type="InterPro" id="IPR051365">
    <property type="entry name" value="TOX_HMG-box_domain"/>
</dbReference>
<gene>
    <name evidence="6" type="ORF">NBR_LOCUS516</name>
</gene>
<evidence type="ECO:0000313" key="7">
    <source>
        <dbReference type="Proteomes" id="UP000271162"/>
    </source>
</evidence>